<comment type="caution">
    <text evidence="6">The sequence shown here is derived from an EMBL/GenBank/DDBJ whole genome shotgun (WGS) entry which is preliminary data.</text>
</comment>
<organism evidence="6 7">
    <name type="scientific">Linnemannia exigua</name>
    <dbReference type="NCBI Taxonomy" id="604196"/>
    <lineage>
        <taxon>Eukaryota</taxon>
        <taxon>Fungi</taxon>
        <taxon>Fungi incertae sedis</taxon>
        <taxon>Mucoromycota</taxon>
        <taxon>Mortierellomycotina</taxon>
        <taxon>Mortierellomycetes</taxon>
        <taxon>Mortierellales</taxon>
        <taxon>Mortierellaceae</taxon>
        <taxon>Linnemannia</taxon>
    </lineage>
</organism>
<dbReference type="AlphaFoldDB" id="A0AAD4H153"/>
<dbReference type="SUPFAM" id="SSF49899">
    <property type="entry name" value="Concanavalin A-like lectins/glucanases"/>
    <property type="match status" value="1"/>
</dbReference>
<dbReference type="GO" id="GO:0005975">
    <property type="term" value="P:carbohydrate metabolic process"/>
    <property type="evidence" value="ECO:0007669"/>
    <property type="project" value="InterPro"/>
</dbReference>
<feature type="domain" description="GH16" evidence="5">
    <location>
        <begin position="48"/>
        <end position="323"/>
    </location>
</feature>
<feature type="active site" description="Proton donor" evidence="3">
    <location>
        <position position="218"/>
    </location>
</feature>
<dbReference type="PRINTS" id="PR00737">
    <property type="entry name" value="GLHYDRLASE16"/>
</dbReference>
<evidence type="ECO:0000256" key="2">
    <source>
        <dbReference type="ARBA" id="ARBA00023295"/>
    </source>
</evidence>
<proteinExistence type="predicted"/>
<dbReference type="GO" id="GO:0004553">
    <property type="term" value="F:hydrolase activity, hydrolyzing O-glycosyl compounds"/>
    <property type="evidence" value="ECO:0007669"/>
    <property type="project" value="InterPro"/>
</dbReference>
<evidence type="ECO:0000259" key="5">
    <source>
        <dbReference type="PROSITE" id="PS51762"/>
    </source>
</evidence>
<keyword evidence="7" id="KW-1185">Reference proteome</keyword>
<evidence type="ECO:0000313" key="7">
    <source>
        <dbReference type="Proteomes" id="UP001194580"/>
    </source>
</evidence>
<feature type="active site" description="Nucleophile" evidence="3">
    <location>
        <position position="214"/>
    </location>
</feature>
<dbReference type="InterPro" id="IPR013320">
    <property type="entry name" value="ConA-like_dom_sf"/>
</dbReference>
<sequence>MKTSSLISLAFNLILTTSLVSSAAISATPNNSNIVVIPDSPDNARIGSDYSTDPSLLSDEYYLGSIASKNFSGQAVPANRRPLSLVRAFADSLSSTRSIIHPSHAKFPQNYFIPDGTGPLRWSCVYSTNNVAMTPWGTQLSIAHSNGFPTPAPLGSHRPPHPGKPYSCGQMVNRNRGIGYGKYSIDMIPTDVVGHVTAFFLITHGATPNGEGSEIDIELTGLNSTVVWLNIWKGAIGHPVKIPLGFDASKGWHNYAIEWQPGFIAWSVDGKEVLRRTDVETTDPRLPEVEYRLSMNSWTHDVADHWAGKFEWPAGRGAVMGQF</sequence>
<keyword evidence="2" id="KW-0326">Glycosidase</keyword>
<dbReference type="Pfam" id="PF00722">
    <property type="entry name" value="Glyco_hydro_16"/>
    <property type="match status" value="1"/>
</dbReference>
<dbReference type="PROSITE" id="PS51762">
    <property type="entry name" value="GH16_2"/>
    <property type="match status" value="1"/>
</dbReference>
<evidence type="ECO:0000256" key="1">
    <source>
        <dbReference type="ARBA" id="ARBA00022801"/>
    </source>
</evidence>
<evidence type="ECO:0000256" key="4">
    <source>
        <dbReference type="SAM" id="SignalP"/>
    </source>
</evidence>
<accession>A0AAD4H153</accession>
<dbReference type="EMBL" id="JAAAIL010002634">
    <property type="protein sequence ID" value="KAG0255695.1"/>
    <property type="molecule type" value="Genomic_DNA"/>
</dbReference>
<keyword evidence="4" id="KW-0732">Signal</keyword>
<feature type="non-terminal residue" evidence="6">
    <location>
        <position position="323"/>
    </location>
</feature>
<protein>
    <recommendedName>
        <fullName evidence="5">GH16 domain-containing protein</fullName>
    </recommendedName>
</protein>
<dbReference type="Gene3D" id="2.60.120.200">
    <property type="match status" value="1"/>
</dbReference>
<name>A0AAD4H153_9FUNG</name>
<evidence type="ECO:0000256" key="3">
    <source>
        <dbReference type="PIRSR" id="PIRSR608264-1"/>
    </source>
</evidence>
<evidence type="ECO:0000313" key="6">
    <source>
        <dbReference type="EMBL" id="KAG0255695.1"/>
    </source>
</evidence>
<dbReference type="Proteomes" id="UP001194580">
    <property type="component" value="Unassembled WGS sequence"/>
</dbReference>
<gene>
    <name evidence="6" type="ORF">BGZ95_005702</name>
</gene>
<feature type="chain" id="PRO_5042144171" description="GH16 domain-containing protein" evidence="4">
    <location>
        <begin position="23"/>
        <end position="323"/>
    </location>
</feature>
<feature type="signal peptide" evidence="4">
    <location>
        <begin position="1"/>
        <end position="22"/>
    </location>
</feature>
<reference evidence="6" key="1">
    <citation type="journal article" date="2020" name="Fungal Divers.">
        <title>Resolving the Mortierellaceae phylogeny through synthesis of multi-gene phylogenetics and phylogenomics.</title>
        <authorList>
            <person name="Vandepol N."/>
            <person name="Liber J."/>
            <person name="Desiro A."/>
            <person name="Na H."/>
            <person name="Kennedy M."/>
            <person name="Barry K."/>
            <person name="Grigoriev I.V."/>
            <person name="Miller A.N."/>
            <person name="O'Donnell K."/>
            <person name="Stajich J.E."/>
            <person name="Bonito G."/>
        </authorList>
    </citation>
    <scope>NUCLEOTIDE SEQUENCE</scope>
    <source>
        <strain evidence="6">NRRL 28262</strain>
    </source>
</reference>
<dbReference type="InterPro" id="IPR000757">
    <property type="entry name" value="Beta-glucanase-like"/>
</dbReference>
<dbReference type="InterPro" id="IPR008264">
    <property type="entry name" value="Beta_glucanase"/>
</dbReference>
<keyword evidence="1" id="KW-0378">Hydrolase</keyword>